<dbReference type="GO" id="GO:0000398">
    <property type="term" value="P:mRNA splicing, via spliceosome"/>
    <property type="evidence" value="ECO:0007669"/>
    <property type="project" value="TreeGrafter"/>
</dbReference>
<dbReference type="Pfam" id="PF26080">
    <property type="entry name" value="CUB_animal"/>
    <property type="match status" value="1"/>
</dbReference>
<reference evidence="9" key="1">
    <citation type="journal article" date="2021" name="Mol. Ecol. Resour.">
        <title>Apolygus lucorum genome provides insights into omnivorousness and mesophyll feeding.</title>
        <authorList>
            <person name="Liu Y."/>
            <person name="Liu H."/>
            <person name="Wang H."/>
            <person name="Huang T."/>
            <person name="Liu B."/>
            <person name="Yang B."/>
            <person name="Yin L."/>
            <person name="Li B."/>
            <person name="Zhang Y."/>
            <person name="Zhang S."/>
            <person name="Jiang F."/>
            <person name="Zhang X."/>
            <person name="Ren Y."/>
            <person name="Wang B."/>
            <person name="Wang S."/>
            <person name="Lu Y."/>
            <person name="Wu K."/>
            <person name="Fan W."/>
            <person name="Wang G."/>
        </authorList>
    </citation>
    <scope>NUCLEOTIDE SEQUENCE</scope>
    <source>
        <strain evidence="9">12Hb</strain>
    </source>
</reference>
<dbReference type="PROSITE" id="PS01180">
    <property type="entry name" value="CUB"/>
    <property type="match status" value="1"/>
</dbReference>
<comment type="subcellular location">
    <subcellularLocation>
        <location evidence="1">Nucleus</location>
    </subcellularLocation>
</comment>
<keyword evidence="7" id="KW-1133">Transmembrane helix</keyword>
<feature type="region of interest" description="Disordered" evidence="6">
    <location>
        <begin position="243"/>
        <end position="274"/>
    </location>
</feature>
<evidence type="ECO:0000256" key="5">
    <source>
        <dbReference type="PROSITE-ProRule" id="PRU00059"/>
    </source>
</evidence>
<sequence length="696" mass="78387">MAEKEVEGIKIKSISKNKKVFRRKKLSDDEQEGSDEEVVRDKIEEMKIIKKLRERPNGVSVVTLALGEKISKSEEMMVTDPFKLKNGGLINMKTLKSGKISKEDDAYDTGIGTQFSAETNKRDEDDEMMKYIEVELSKRKGQKKDEGEEKKYCSPEDAALMAVPHHLVASSSQKNEEMLSNQMLSGIPEVDLGIDAKIKNIEATEDAKLKLLWESRNKKDGPSQFVPTNMAVNFVQHNRFNIEETSRNRQQNPRPAIPLNKPTDDKGTKRKGGVEKATDDYHFEKFKKQYRKYQVDVNYFLSSGPVVLAAPAMALLQLIFRCSILYFVLSQIVTGLERPEEIIYERYIARNPRIIGYYPFIIPPYRIGYVVAAPCFTTTNLEGTCMTRDRCISTGGQPYGTCGTNRRGICCINEKSCGDSTSARVTYFNNPGFNSPYSGETHCELTINQQNSNICQLRVDFLVLELAPPNYEEGATYGTCTTDILNLYDIKLPSICGRNSGQHVYLDFNQGSSIHRIAIDTSGASSLERRWSMKIKQIPCNSTNNERAPEGCLMYYNTTSGSVSSFNYDVGSPTSNDQLNWTRQITNLRYGVCVKPYPDYCSIEWTASDSTSFSLSNTTGNLPCQDTYVLIPQSPISNQNTTDRFCGLTFPTSVTTDMQPYMLWVVTTLDSINSNHTRGFQLNFRQLPCRQGITAG</sequence>
<evidence type="ECO:0000256" key="2">
    <source>
        <dbReference type="ARBA" id="ARBA00007643"/>
    </source>
</evidence>
<evidence type="ECO:0000259" key="8">
    <source>
        <dbReference type="PROSITE" id="PS01180"/>
    </source>
</evidence>
<dbReference type="Pfam" id="PF07052">
    <property type="entry name" value="Hep_59"/>
    <property type="match status" value="1"/>
</dbReference>
<dbReference type="InterPro" id="IPR010756">
    <property type="entry name" value="Tls1-like"/>
</dbReference>
<comment type="caution">
    <text evidence="5">Lacks conserved residue(s) required for the propagation of feature annotation.</text>
</comment>
<dbReference type="AlphaFoldDB" id="A0A8S9WVJ3"/>
<protein>
    <recommendedName>
        <fullName evidence="8">CUB domain-containing protein</fullName>
    </recommendedName>
</protein>
<dbReference type="PANTHER" id="PTHR13486">
    <property type="entry name" value="TELOMERE LENGTH AND SILENCING PROTEIN 1 TLS1 FAMILY MEMBER"/>
    <property type="match status" value="1"/>
</dbReference>
<dbReference type="Proteomes" id="UP000466442">
    <property type="component" value="Unassembled WGS sequence"/>
</dbReference>
<evidence type="ECO:0000256" key="3">
    <source>
        <dbReference type="ARBA" id="ARBA00023157"/>
    </source>
</evidence>
<dbReference type="EMBL" id="WIXP02000013">
    <property type="protein sequence ID" value="KAF6200782.1"/>
    <property type="molecule type" value="Genomic_DNA"/>
</dbReference>
<dbReference type="InterPro" id="IPR035914">
    <property type="entry name" value="Sperma_CUB_dom_sf"/>
</dbReference>
<evidence type="ECO:0000313" key="9">
    <source>
        <dbReference type="EMBL" id="KAF6200782.1"/>
    </source>
</evidence>
<keyword evidence="3" id="KW-1015">Disulfide bond</keyword>
<evidence type="ECO:0000256" key="7">
    <source>
        <dbReference type="SAM" id="Phobius"/>
    </source>
</evidence>
<organism evidence="9 10">
    <name type="scientific">Apolygus lucorum</name>
    <name type="common">Small green plant bug</name>
    <name type="synonym">Lygocoris lucorum</name>
    <dbReference type="NCBI Taxonomy" id="248454"/>
    <lineage>
        <taxon>Eukaryota</taxon>
        <taxon>Metazoa</taxon>
        <taxon>Ecdysozoa</taxon>
        <taxon>Arthropoda</taxon>
        <taxon>Hexapoda</taxon>
        <taxon>Insecta</taxon>
        <taxon>Pterygota</taxon>
        <taxon>Neoptera</taxon>
        <taxon>Paraneoptera</taxon>
        <taxon>Hemiptera</taxon>
        <taxon>Heteroptera</taxon>
        <taxon>Panheteroptera</taxon>
        <taxon>Cimicomorpha</taxon>
        <taxon>Miridae</taxon>
        <taxon>Mirini</taxon>
        <taxon>Apolygus</taxon>
    </lineage>
</organism>
<dbReference type="OrthoDB" id="5627at2759"/>
<comment type="caution">
    <text evidence="9">The sequence shown here is derived from an EMBL/GenBank/DDBJ whole genome shotgun (WGS) entry which is preliminary data.</text>
</comment>
<proteinExistence type="inferred from homology"/>
<keyword evidence="4" id="KW-0539">Nucleus</keyword>
<dbReference type="InterPro" id="IPR058698">
    <property type="entry name" value="CUB_metazoa"/>
</dbReference>
<gene>
    <name evidence="9" type="ORF">GE061_005228</name>
</gene>
<keyword evidence="7" id="KW-0472">Membrane</keyword>
<evidence type="ECO:0000256" key="4">
    <source>
        <dbReference type="ARBA" id="ARBA00023242"/>
    </source>
</evidence>
<feature type="transmembrane region" description="Helical" evidence="7">
    <location>
        <begin position="297"/>
        <end position="320"/>
    </location>
</feature>
<feature type="compositionally biased region" description="Basic and acidic residues" evidence="6">
    <location>
        <begin position="262"/>
        <end position="274"/>
    </location>
</feature>
<evidence type="ECO:0000256" key="1">
    <source>
        <dbReference type="ARBA" id="ARBA00004123"/>
    </source>
</evidence>
<dbReference type="Gene3D" id="2.60.120.290">
    <property type="entry name" value="Spermadhesin, CUB domain"/>
    <property type="match status" value="2"/>
</dbReference>
<evidence type="ECO:0000313" key="10">
    <source>
        <dbReference type="Proteomes" id="UP000466442"/>
    </source>
</evidence>
<dbReference type="InterPro" id="IPR000859">
    <property type="entry name" value="CUB_dom"/>
</dbReference>
<keyword evidence="7" id="KW-0812">Transmembrane</keyword>
<dbReference type="GO" id="GO:0005681">
    <property type="term" value="C:spliceosomal complex"/>
    <property type="evidence" value="ECO:0007669"/>
    <property type="project" value="TreeGrafter"/>
</dbReference>
<comment type="similarity">
    <text evidence="2">Belongs to the TLS1 family.</text>
</comment>
<feature type="domain" description="CUB" evidence="8">
    <location>
        <begin position="552"/>
        <end position="687"/>
    </location>
</feature>
<name>A0A8S9WVJ3_APOLU</name>
<keyword evidence="10" id="KW-1185">Reference proteome</keyword>
<accession>A0A8S9WVJ3</accession>
<evidence type="ECO:0000256" key="6">
    <source>
        <dbReference type="SAM" id="MobiDB-lite"/>
    </source>
</evidence>
<dbReference type="SUPFAM" id="SSF49854">
    <property type="entry name" value="Spermadhesin, CUB domain"/>
    <property type="match status" value="1"/>
</dbReference>
<dbReference type="PANTHER" id="PTHR13486:SF2">
    <property type="entry name" value="SPLICING FACTOR C9ORF78"/>
    <property type="match status" value="1"/>
</dbReference>